<accession>A0A2X4RJY1</accession>
<dbReference type="GeneID" id="56958103"/>
<evidence type="ECO:0000313" key="3">
    <source>
        <dbReference type="Proteomes" id="UP000248808"/>
    </source>
</evidence>
<dbReference type="Proteomes" id="UP000316282">
    <property type="component" value="Unassembled WGS sequence"/>
</dbReference>
<protein>
    <submittedName>
        <fullName evidence="1">Uncharacterized protein</fullName>
    </submittedName>
</protein>
<dbReference type="AlphaFoldDB" id="A0A2X4RJY1"/>
<evidence type="ECO:0000313" key="1">
    <source>
        <dbReference type="EMBL" id="SQH97602.1"/>
    </source>
</evidence>
<evidence type="ECO:0000313" key="2">
    <source>
        <dbReference type="EMBL" id="TPH20108.1"/>
    </source>
</evidence>
<gene>
    <name evidence="2" type="ORF">EUX52_09235</name>
    <name evidence="1" type="ORF">NCTC10839_01522</name>
</gene>
<dbReference type="EMBL" id="SDPD01000012">
    <property type="protein sequence ID" value="TPH20108.1"/>
    <property type="molecule type" value="Genomic_DNA"/>
</dbReference>
<organism evidence="1 3">
    <name type="scientific">Haemophilus haemolyticus</name>
    <dbReference type="NCBI Taxonomy" id="726"/>
    <lineage>
        <taxon>Bacteria</taxon>
        <taxon>Pseudomonadati</taxon>
        <taxon>Pseudomonadota</taxon>
        <taxon>Gammaproteobacteria</taxon>
        <taxon>Pasteurellales</taxon>
        <taxon>Pasteurellaceae</taxon>
        <taxon>Haemophilus</taxon>
    </lineage>
</organism>
<reference evidence="2 4" key="2">
    <citation type="submission" date="2019-01" db="EMBL/GenBank/DDBJ databases">
        <title>Comparative genomic analysis identifies haemin-independent Haemophilus haemolyticus: a formal re-classification of Haemophilus intermedius.</title>
        <authorList>
            <person name="Harris T.M."/>
            <person name="Price E.P."/>
            <person name="Sarovich D.S."/>
            <person name="Norskov-Lauritsen N."/>
            <person name="Beissbarth J."/>
            <person name="Chang A.B."/>
            <person name="Smith-Vaughan H.C."/>
        </authorList>
    </citation>
    <scope>NUCLEOTIDE SEQUENCE [LARGE SCALE GENOMIC DNA]</scope>
    <source>
        <strain evidence="2 4">60982 B Hi-1</strain>
    </source>
</reference>
<dbReference type="EMBL" id="LS483458">
    <property type="protein sequence ID" value="SQH97602.1"/>
    <property type="molecule type" value="Genomic_DNA"/>
</dbReference>
<name>A0A2X4RJY1_HAEHA</name>
<dbReference type="RefSeq" id="WP_048952664.1">
    <property type="nucleotide sequence ID" value="NZ_LS483458.1"/>
</dbReference>
<proteinExistence type="predicted"/>
<sequence>MERLLKLTNKTIELSKINFLGFSSSKNWIGYFELIKDGENDRVTACNHALRLVYSYFINKRFFTISALAYTKSTILSKDIDFLFLKAKKYNLIQKLTNDIDEYLIGDHDLFAHNISISFNQRAFIILSKLVMLSDDVLGDACFFIFPELELAIYPHEDIGYGCISLSDDCNKAIEFLNFCSKDDKFEVVFSENINHLAASKTMLKEC</sequence>
<evidence type="ECO:0000313" key="4">
    <source>
        <dbReference type="Proteomes" id="UP000316282"/>
    </source>
</evidence>
<reference evidence="1 3" key="1">
    <citation type="submission" date="2018-06" db="EMBL/GenBank/DDBJ databases">
        <authorList>
            <consortium name="Pathogen Informatics"/>
            <person name="Doyle S."/>
        </authorList>
    </citation>
    <scope>NUCLEOTIDE SEQUENCE [LARGE SCALE GENOMIC DNA]</scope>
    <source>
        <strain evidence="1 3">NCTC10839</strain>
    </source>
</reference>
<dbReference type="KEGG" id="hhz:NCTC10839_01522"/>
<dbReference type="Proteomes" id="UP000248808">
    <property type="component" value="Chromosome 1"/>
</dbReference>